<dbReference type="Proteomes" id="UP001234178">
    <property type="component" value="Unassembled WGS sequence"/>
</dbReference>
<comment type="caution">
    <text evidence="1">The sequence shown here is derived from an EMBL/GenBank/DDBJ whole genome shotgun (WGS) entry which is preliminary data.</text>
</comment>
<reference evidence="1 2" key="1">
    <citation type="journal article" date="2023" name="Nucleic Acids Res.">
        <title>The hologenome of Daphnia magna reveals possible DNA methylation and microbiome-mediated evolution of the host genome.</title>
        <authorList>
            <person name="Chaturvedi A."/>
            <person name="Li X."/>
            <person name="Dhandapani V."/>
            <person name="Marshall H."/>
            <person name="Kissane S."/>
            <person name="Cuenca-Cambronero M."/>
            <person name="Asole G."/>
            <person name="Calvet F."/>
            <person name="Ruiz-Romero M."/>
            <person name="Marangio P."/>
            <person name="Guigo R."/>
            <person name="Rago D."/>
            <person name="Mirbahai L."/>
            <person name="Eastwood N."/>
            <person name="Colbourne J.K."/>
            <person name="Zhou J."/>
            <person name="Mallon E."/>
            <person name="Orsini L."/>
        </authorList>
    </citation>
    <scope>NUCLEOTIDE SEQUENCE [LARGE SCALE GENOMIC DNA]</scope>
    <source>
        <strain evidence="1">LRV0_1</strain>
    </source>
</reference>
<dbReference type="EMBL" id="JAOYFB010000004">
    <property type="protein sequence ID" value="KAK4014624.1"/>
    <property type="molecule type" value="Genomic_DNA"/>
</dbReference>
<proteinExistence type="predicted"/>
<accession>A0ABQ9ZNV9</accession>
<evidence type="ECO:0000313" key="2">
    <source>
        <dbReference type="Proteomes" id="UP001234178"/>
    </source>
</evidence>
<name>A0ABQ9ZNV9_9CRUS</name>
<sequence>MKKMLASKKDHQQCKIDGLEYLKSFYTLCPLIISSNTCLRLARRHIFASPVAPSSLRRPVFASPFAPSSLRPSSRLRLLVSPSSIRPFIASSLWYRCIL</sequence>
<organism evidence="1 2">
    <name type="scientific">Daphnia magna</name>
    <dbReference type="NCBI Taxonomy" id="35525"/>
    <lineage>
        <taxon>Eukaryota</taxon>
        <taxon>Metazoa</taxon>
        <taxon>Ecdysozoa</taxon>
        <taxon>Arthropoda</taxon>
        <taxon>Crustacea</taxon>
        <taxon>Branchiopoda</taxon>
        <taxon>Diplostraca</taxon>
        <taxon>Cladocera</taxon>
        <taxon>Anomopoda</taxon>
        <taxon>Daphniidae</taxon>
        <taxon>Daphnia</taxon>
    </lineage>
</organism>
<evidence type="ECO:0000313" key="1">
    <source>
        <dbReference type="EMBL" id="KAK4014624.1"/>
    </source>
</evidence>
<protein>
    <submittedName>
        <fullName evidence="1">Uncharacterized protein</fullName>
    </submittedName>
</protein>
<keyword evidence="2" id="KW-1185">Reference proteome</keyword>
<gene>
    <name evidence="1" type="ORF">OUZ56_027142</name>
</gene>